<sequence length="130" mass="14564">MSRSVVSSPHLTSFSEHCLQVGVSESLQLQLILSSRSRGFKEQCDSSLRRMIAQFWVSFHTPPSQHQLGSLHFMSRCLLPWPPALSRSPAPTKSLLLPPLRSNSSSSFWSPHAHPDLTNPSGSSHHYYNQ</sequence>
<dbReference type="AlphaFoldDB" id="A0A1A8QMN7"/>
<reference evidence="1" key="2">
    <citation type="submission" date="2016-06" db="EMBL/GenBank/DDBJ databases">
        <title>The genome of a short-lived fish provides insights into sex chromosome evolution and the genetic control of aging.</title>
        <authorList>
            <person name="Reichwald K."/>
            <person name="Felder M."/>
            <person name="Petzold A."/>
            <person name="Koch P."/>
            <person name="Groth M."/>
            <person name="Platzer M."/>
        </authorList>
    </citation>
    <scope>NUCLEOTIDE SEQUENCE</scope>
    <source>
        <tissue evidence="1">Brain</tissue>
    </source>
</reference>
<protein>
    <submittedName>
        <fullName evidence="1">Uncharacterized protein</fullName>
    </submittedName>
</protein>
<evidence type="ECO:0000313" key="1">
    <source>
        <dbReference type="EMBL" id="SBR94767.1"/>
    </source>
</evidence>
<name>A0A1A8QMN7_9TELE</name>
<proteinExistence type="predicted"/>
<dbReference type="EMBL" id="HAEH01012431">
    <property type="protein sequence ID" value="SBR94767.1"/>
    <property type="molecule type" value="Transcribed_RNA"/>
</dbReference>
<gene>
    <name evidence="1" type="primary">Nfu_g_1_013815</name>
</gene>
<reference evidence="1" key="1">
    <citation type="submission" date="2016-05" db="EMBL/GenBank/DDBJ databases">
        <authorList>
            <person name="Lavstsen T."/>
            <person name="Jespersen J.S."/>
        </authorList>
    </citation>
    <scope>NUCLEOTIDE SEQUENCE</scope>
    <source>
        <tissue evidence="1">Brain</tissue>
    </source>
</reference>
<organism evidence="1">
    <name type="scientific">Nothobranchius rachovii</name>
    <name type="common">bluefin notho</name>
    <dbReference type="NCBI Taxonomy" id="451742"/>
    <lineage>
        <taxon>Eukaryota</taxon>
        <taxon>Metazoa</taxon>
        <taxon>Chordata</taxon>
        <taxon>Craniata</taxon>
        <taxon>Vertebrata</taxon>
        <taxon>Euteleostomi</taxon>
        <taxon>Actinopterygii</taxon>
        <taxon>Neopterygii</taxon>
        <taxon>Teleostei</taxon>
        <taxon>Neoteleostei</taxon>
        <taxon>Acanthomorphata</taxon>
        <taxon>Ovalentaria</taxon>
        <taxon>Atherinomorphae</taxon>
        <taxon>Cyprinodontiformes</taxon>
        <taxon>Nothobranchiidae</taxon>
        <taxon>Nothobranchius</taxon>
    </lineage>
</organism>
<accession>A0A1A8QMN7</accession>